<dbReference type="HOGENOM" id="CLU_1323246_0_0_1"/>
<proteinExistence type="predicted"/>
<feature type="transmembrane region" description="Helical" evidence="2">
    <location>
        <begin position="165"/>
        <end position="188"/>
    </location>
</feature>
<keyword evidence="2" id="KW-1133">Transmembrane helix</keyword>
<evidence type="ECO:0000256" key="2">
    <source>
        <dbReference type="SAM" id="Phobius"/>
    </source>
</evidence>
<dbReference type="InParanoid" id="I7M113"/>
<feature type="region of interest" description="Disordered" evidence="1">
    <location>
        <begin position="1"/>
        <end position="25"/>
    </location>
</feature>
<feature type="transmembrane region" description="Helical" evidence="2">
    <location>
        <begin position="56"/>
        <end position="78"/>
    </location>
</feature>
<evidence type="ECO:0000313" key="3">
    <source>
        <dbReference type="EMBL" id="EAR93826.1"/>
    </source>
</evidence>
<sequence>MKKRKFEVESSESDFSPKGEDESKKQQAFLKQFMKSMKDHGEKIIQDKPPSYTYELVLSCLYSLIWGGVFLFLSSISIPTCSVLSHTNQFIGFFHFAFATIIFIYMNIAWYASSHNKIEAWKPLQRFISGYRLIQIIAELILLTILSVNFYHFKNYCDNEFSLINLVYILLQGVLISFTVILILLYSLGIATDTIQQYLIKSYGVLSD</sequence>
<feature type="transmembrane region" description="Helical" evidence="2">
    <location>
        <begin position="133"/>
        <end position="153"/>
    </location>
</feature>
<dbReference type="Proteomes" id="UP000009168">
    <property type="component" value="Unassembled WGS sequence"/>
</dbReference>
<dbReference type="EMBL" id="GG662719">
    <property type="protein sequence ID" value="EAR93826.1"/>
    <property type="molecule type" value="Genomic_DNA"/>
</dbReference>
<keyword evidence="2 3" id="KW-0812">Transmembrane</keyword>
<dbReference type="GeneID" id="7839640"/>
<protein>
    <submittedName>
        <fullName evidence="3">Transmembrane protein, putative</fullName>
    </submittedName>
</protein>
<evidence type="ECO:0000313" key="4">
    <source>
        <dbReference type="Proteomes" id="UP000009168"/>
    </source>
</evidence>
<organism evidence="3 4">
    <name type="scientific">Tetrahymena thermophila (strain SB210)</name>
    <dbReference type="NCBI Taxonomy" id="312017"/>
    <lineage>
        <taxon>Eukaryota</taxon>
        <taxon>Sar</taxon>
        <taxon>Alveolata</taxon>
        <taxon>Ciliophora</taxon>
        <taxon>Intramacronucleata</taxon>
        <taxon>Oligohymenophorea</taxon>
        <taxon>Hymenostomatida</taxon>
        <taxon>Tetrahymenina</taxon>
        <taxon>Tetrahymenidae</taxon>
        <taxon>Tetrahymena</taxon>
    </lineage>
</organism>
<reference evidence="4" key="1">
    <citation type="journal article" date="2006" name="PLoS Biol.">
        <title>Macronuclear genome sequence of the ciliate Tetrahymena thermophila, a model eukaryote.</title>
        <authorList>
            <person name="Eisen J.A."/>
            <person name="Coyne R.S."/>
            <person name="Wu M."/>
            <person name="Wu D."/>
            <person name="Thiagarajan M."/>
            <person name="Wortman J.R."/>
            <person name="Badger J.H."/>
            <person name="Ren Q."/>
            <person name="Amedeo P."/>
            <person name="Jones K.M."/>
            <person name="Tallon L.J."/>
            <person name="Delcher A.L."/>
            <person name="Salzberg S.L."/>
            <person name="Silva J.C."/>
            <person name="Haas B.J."/>
            <person name="Majoros W.H."/>
            <person name="Farzad M."/>
            <person name="Carlton J.M."/>
            <person name="Smith R.K. Jr."/>
            <person name="Garg J."/>
            <person name="Pearlman R.E."/>
            <person name="Karrer K.M."/>
            <person name="Sun L."/>
            <person name="Manning G."/>
            <person name="Elde N.C."/>
            <person name="Turkewitz A.P."/>
            <person name="Asai D.J."/>
            <person name="Wilkes D.E."/>
            <person name="Wang Y."/>
            <person name="Cai H."/>
            <person name="Collins K."/>
            <person name="Stewart B.A."/>
            <person name="Lee S.R."/>
            <person name="Wilamowska K."/>
            <person name="Weinberg Z."/>
            <person name="Ruzzo W.L."/>
            <person name="Wloga D."/>
            <person name="Gaertig J."/>
            <person name="Frankel J."/>
            <person name="Tsao C.-C."/>
            <person name="Gorovsky M.A."/>
            <person name="Keeling P.J."/>
            <person name="Waller R.F."/>
            <person name="Patron N.J."/>
            <person name="Cherry J.M."/>
            <person name="Stover N.A."/>
            <person name="Krieger C.J."/>
            <person name="del Toro C."/>
            <person name="Ryder H.F."/>
            <person name="Williamson S.C."/>
            <person name="Barbeau R.A."/>
            <person name="Hamilton E.P."/>
            <person name="Orias E."/>
        </authorList>
    </citation>
    <scope>NUCLEOTIDE SEQUENCE [LARGE SCALE GENOMIC DNA]</scope>
    <source>
        <strain evidence="4">SB210</strain>
    </source>
</reference>
<dbReference type="RefSeq" id="XP_001014071.1">
    <property type="nucleotide sequence ID" value="XM_001014071.1"/>
</dbReference>
<feature type="compositionally biased region" description="Basic and acidic residues" evidence="1">
    <location>
        <begin position="15"/>
        <end position="25"/>
    </location>
</feature>
<accession>I7M113</accession>
<keyword evidence="2" id="KW-0472">Membrane</keyword>
<name>I7M113_TETTS</name>
<feature type="transmembrane region" description="Helical" evidence="2">
    <location>
        <begin position="90"/>
        <end position="112"/>
    </location>
</feature>
<dbReference type="AlphaFoldDB" id="I7M113"/>
<evidence type="ECO:0000256" key="1">
    <source>
        <dbReference type="SAM" id="MobiDB-lite"/>
    </source>
</evidence>
<gene>
    <name evidence="3" type="ORF">TTHERM_00401970</name>
</gene>
<dbReference type="KEGG" id="tet:TTHERM_00401970"/>
<keyword evidence="4" id="KW-1185">Reference proteome</keyword>